<keyword evidence="9" id="KW-0804">Transcription</keyword>
<evidence type="ECO:0000256" key="5">
    <source>
        <dbReference type="ARBA" id="ARBA00022771"/>
    </source>
</evidence>
<dbReference type="STRING" id="126957.T1IIQ5"/>
<dbReference type="GO" id="GO:0008270">
    <property type="term" value="F:zinc ion binding"/>
    <property type="evidence" value="ECO:0007669"/>
    <property type="project" value="UniProtKB-KW"/>
</dbReference>
<dbReference type="FunFam" id="3.30.160.60:FF:000096">
    <property type="entry name" value="Zinc finger and BTB domain-containing protein 18 isoform 1"/>
    <property type="match status" value="1"/>
</dbReference>
<dbReference type="FunFam" id="3.30.160.60:FF:002343">
    <property type="entry name" value="Zinc finger protein 33A"/>
    <property type="match status" value="1"/>
</dbReference>
<dbReference type="PROSITE" id="PS00028">
    <property type="entry name" value="ZINC_FINGER_C2H2_1"/>
    <property type="match status" value="5"/>
</dbReference>
<dbReference type="GO" id="GO:0006355">
    <property type="term" value="P:regulation of DNA-templated transcription"/>
    <property type="evidence" value="ECO:0007669"/>
    <property type="project" value="UniProtKB-ARBA"/>
</dbReference>
<comment type="subcellular location">
    <subcellularLocation>
        <location evidence="1">Nucleus</location>
    </subcellularLocation>
</comment>
<evidence type="ECO:0000256" key="13">
    <source>
        <dbReference type="ARBA" id="ARBA00067600"/>
    </source>
</evidence>
<dbReference type="GO" id="GO:0007601">
    <property type="term" value="P:visual perception"/>
    <property type="evidence" value="ECO:0007669"/>
    <property type="project" value="UniProtKB-KW"/>
</dbReference>
<dbReference type="InterPro" id="IPR013087">
    <property type="entry name" value="Znf_C2H2_type"/>
</dbReference>
<evidence type="ECO:0000256" key="11">
    <source>
        <dbReference type="ARBA" id="ARBA00023305"/>
    </source>
</evidence>
<feature type="region of interest" description="Disordered" evidence="15">
    <location>
        <begin position="135"/>
        <end position="163"/>
    </location>
</feature>
<dbReference type="Proteomes" id="UP000014500">
    <property type="component" value="Unassembled WGS sequence"/>
</dbReference>
<dbReference type="EnsemblMetazoa" id="SMAR000758-RA">
    <property type="protein sequence ID" value="SMAR000758-PA"/>
    <property type="gene ID" value="SMAR000758"/>
</dbReference>
<dbReference type="SUPFAM" id="SSF57667">
    <property type="entry name" value="beta-beta-alpha zinc fingers"/>
    <property type="match status" value="3"/>
</dbReference>
<feature type="domain" description="C2H2-type" evidence="16">
    <location>
        <begin position="378"/>
        <end position="405"/>
    </location>
</feature>
<evidence type="ECO:0000256" key="10">
    <source>
        <dbReference type="ARBA" id="ARBA00023242"/>
    </source>
</evidence>
<keyword evidence="8" id="KW-0238">DNA-binding</keyword>
<keyword evidence="3" id="KW-0479">Metal-binding</keyword>
<dbReference type="GO" id="GO:0005634">
    <property type="term" value="C:nucleus"/>
    <property type="evidence" value="ECO:0007669"/>
    <property type="project" value="UniProtKB-SubCell"/>
</dbReference>
<dbReference type="eggNOG" id="KOG1721">
    <property type="taxonomic scope" value="Eukaryota"/>
</dbReference>
<evidence type="ECO:0000256" key="8">
    <source>
        <dbReference type="ARBA" id="ARBA00023125"/>
    </source>
</evidence>
<keyword evidence="2" id="KW-0716">Sensory transduction</keyword>
<sequence>MEREACFAGLTHPPPHFTSSSIFADDSELEMGSFPLSPVDFDPLTNYFFNPPTAATYKDFPLYKTEKPSHDVADVLLSLKHAVVHPNLQIPIPPLSPMSAYSPYQTQGSSSAQHGPGSISYSVHQPQMIPSVQYNQYPNCLDSSPPHHHSAQGGNNNNGNVFPSMSVNVSMNMTMGVPGMSYNLDPSPAPHQVLWNHTNASSALPPPNVNPSYSQSGPLPPIHMSYSAPTANYSSGGSYSFTAEFRPGDSFDRDPQASFKPPTSFQPTASFTTVRKRTGVSNDENLGIASEKNNLCRICGKAYARPSTLKTHLRTHSGEKPYRCHSCNKSFSQAANLTAHIRTHSGEKPFRCPICDRRFSQSSSVTTHMRTHSGERPYRCRMCKKAFSDSSTLTKHVRIHSGEKPYQCRLCLLRFSQSGNLNRHMRIHTNAG</sequence>
<dbReference type="SMART" id="SM00355">
    <property type="entry name" value="ZnF_C2H2"/>
    <property type="match status" value="5"/>
</dbReference>
<dbReference type="FunFam" id="3.30.160.60:FF:001159">
    <property type="entry name" value="Protein glass"/>
    <property type="match status" value="1"/>
</dbReference>
<reference evidence="17" key="2">
    <citation type="submission" date="2015-02" db="UniProtKB">
        <authorList>
            <consortium name="EnsemblMetazoa"/>
        </authorList>
    </citation>
    <scope>IDENTIFICATION</scope>
</reference>
<keyword evidence="7" id="KW-0805">Transcription regulation</keyword>
<dbReference type="PANTHER" id="PTHR16515:SF49">
    <property type="entry name" value="GASTRULA ZINC FINGER PROTEIN XLCGF49.1-LIKE-RELATED"/>
    <property type="match status" value="1"/>
</dbReference>
<dbReference type="Gene3D" id="3.30.160.60">
    <property type="entry name" value="Classic Zinc Finger"/>
    <property type="match status" value="5"/>
</dbReference>
<feature type="region of interest" description="Disordered" evidence="15">
    <location>
        <begin position="101"/>
        <end position="122"/>
    </location>
</feature>
<evidence type="ECO:0000259" key="16">
    <source>
        <dbReference type="PROSITE" id="PS50157"/>
    </source>
</evidence>
<dbReference type="AlphaFoldDB" id="T1IIQ5"/>
<keyword evidence="18" id="KW-1185">Reference proteome</keyword>
<keyword evidence="11" id="KW-0844">Vision</keyword>
<evidence type="ECO:0000313" key="17">
    <source>
        <dbReference type="EnsemblMetazoa" id="SMAR000758-PA"/>
    </source>
</evidence>
<protein>
    <recommendedName>
        <fullName evidence="13">Protein glass</fullName>
    </recommendedName>
</protein>
<feature type="domain" description="C2H2-type" evidence="16">
    <location>
        <begin position="406"/>
        <end position="432"/>
    </location>
</feature>
<evidence type="ECO:0000256" key="3">
    <source>
        <dbReference type="ARBA" id="ARBA00022723"/>
    </source>
</evidence>
<dbReference type="PhylomeDB" id="T1IIQ5"/>
<evidence type="ECO:0000256" key="9">
    <source>
        <dbReference type="ARBA" id="ARBA00023163"/>
    </source>
</evidence>
<evidence type="ECO:0000256" key="7">
    <source>
        <dbReference type="ARBA" id="ARBA00023015"/>
    </source>
</evidence>
<reference evidence="18" key="1">
    <citation type="submission" date="2011-05" db="EMBL/GenBank/DDBJ databases">
        <authorList>
            <person name="Richards S.R."/>
            <person name="Qu J."/>
            <person name="Jiang H."/>
            <person name="Jhangiani S.N."/>
            <person name="Agravi P."/>
            <person name="Goodspeed R."/>
            <person name="Gross S."/>
            <person name="Mandapat C."/>
            <person name="Jackson L."/>
            <person name="Mathew T."/>
            <person name="Pu L."/>
            <person name="Thornton R."/>
            <person name="Saada N."/>
            <person name="Wilczek-Boney K.B."/>
            <person name="Lee S."/>
            <person name="Kovar C."/>
            <person name="Wu Y."/>
            <person name="Scherer S.E."/>
            <person name="Worley K.C."/>
            <person name="Muzny D.M."/>
            <person name="Gibbs R."/>
        </authorList>
    </citation>
    <scope>NUCLEOTIDE SEQUENCE</scope>
    <source>
        <strain evidence="18">Brora</strain>
    </source>
</reference>
<keyword evidence="4" id="KW-0677">Repeat</keyword>
<dbReference type="FunFam" id="3.30.160.60:FF:000310">
    <property type="entry name" value="GLIS family zinc finger 2"/>
    <property type="match status" value="1"/>
</dbReference>
<dbReference type="FunFam" id="3.30.160.60:FF:000875">
    <property type="entry name" value="zinc finger protein 236 isoform X7"/>
    <property type="match status" value="1"/>
</dbReference>
<dbReference type="EMBL" id="JH430212">
    <property type="status" value="NOT_ANNOTATED_CDS"/>
    <property type="molecule type" value="Genomic_DNA"/>
</dbReference>
<feature type="domain" description="C2H2-type" evidence="16">
    <location>
        <begin position="322"/>
        <end position="349"/>
    </location>
</feature>
<keyword evidence="6" id="KW-0862">Zinc</keyword>
<keyword evidence="5 14" id="KW-0863">Zinc-finger</keyword>
<evidence type="ECO:0000256" key="4">
    <source>
        <dbReference type="ARBA" id="ARBA00022737"/>
    </source>
</evidence>
<accession>T1IIQ5</accession>
<dbReference type="HOGENOM" id="CLU_039347_2_1_1"/>
<dbReference type="GO" id="GO:0003677">
    <property type="term" value="F:DNA binding"/>
    <property type="evidence" value="ECO:0007669"/>
    <property type="project" value="UniProtKB-KW"/>
</dbReference>
<evidence type="ECO:0000256" key="12">
    <source>
        <dbReference type="ARBA" id="ARBA00058744"/>
    </source>
</evidence>
<feature type="domain" description="C2H2-type" evidence="16">
    <location>
        <begin position="350"/>
        <end position="377"/>
    </location>
</feature>
<evidence type="ECO:0000256" key="2">
    <source>
        <dbReference type="ARBA" id="ARBA00022606"/>
    </source>
</evidence>
<feature type="compositionally biased region" description="Polar residues" evidence="15">
    <location>
        <begin position="102"/>
        <end position="122"/>
    </location>
</feature>
<feature type="domain" description="C2H2-type" evidence="16">
    <location>
        <begin position="294"/>
        <end position="321"/>
    </location>
</feature>
<dbReference type="PANTHER" id="PTHR16515">
    <property type="entry name" value="PR DOMAIN ZINC FINGER PROTEIN"/>
    <property type="match status" value="1"/>
</dbReference>
<organism evidence="17 18">
    <name type="scientific">Strigamia maritima</name>
    <name type="common">European centipede</name>
    <name type="synonym">Geophilus maritimus</name>
    <dbReference type="NCBI Taxonomy" id="126957"/>
    <lineage>
        <taxon>Eukaryota</taxon>
        <taxon>Metazoa</taxon>
        <taxon>Ecdysozoa</taxon>
        <taxon>Arthropoda</taxon>
        <taxon>Myriapoda</taxon>
        <taxon>Chilopoda</taxon>
        <taxon>Pleurostigmophora</taxon>
        <taxon>Geophilomorpha</taxon>
        <taxon>Linotaeniidae</taxon>
        <taxon>Strigamia</taxon>
    </lineage>
</organism>
<comment type="function">
    <text evidence="12">Transcription factor required for gene expression specific to photoreceptor cells.</text>
</comment>
<evidence type="ECO:0000313" key="18">
    <source>
        <dbReference type="Proteomes" id="UP000014500"/>
    </source>
</evidence>
<evidence type="ECO:0000256" key="14">
    <source>
        <dbReference type="PROSITE-ProRule" id="PRU00042"/>
    </source>
</evidence>
<dbReference type="PROSITE" id="PS50157">
    <property type="entry name" value="ZINC_FINGER_C2H2_2"/>
    <property type="match status" value="5"/>
</dbReference>
<proteinExistence type="predicted"/>
<keyword evidence="10" id="KW-0539">Nucleus</keyword>
<evidence type="ECO:0000256" key="1">
    <source>
        <dbReference type="ARBA" id="ARBA00004123"/>
    </source>
</evidence>
<dbReference type="InterPro" id="IPR050331">
    <property type="entry name" value="Zinc_finger"/>
</dbReference>
<dbReference type="InterPro" id="IPR036236">
    <property type="entry name" value="Znf_C2H2_sf"/>
</dbReference>
<evidence type="ECO:0000256" key="15">
    <source>
        <dbReference type="SAM" id="MobiDB-lite"/>
    </source>
</evidence>
<evidence type="ECO:0000256" key="6">
    <source>
        <dbReference type="ARBA" id="ARBA00022833"/>
    </source>
</evidence>
<name>T1IIQ5_STRMM</name>
<dbReference type="Pfam" id="PF00096">
    <property type="entry name" value="zf-C2H2"/>
    <property type="match status" value="5"/>
</dbReference>